<evidence type="ECO:0000313" key="6">
    <source>
        <dbReference type="EMBL" id="VEH15984.1"/>
    </source>
</evidence>
<dbReference type="GO" id="GO:0008422">
    <property type="term" value="F:beta-glucosidase activity"/>
    <property type="evidence" value="ECO:0007669"/>
    <property type="project" value="UniProtKB-EC"/>
</dbReference>
<keyword evidence="2 4" id="KW-0378">Hydrolase</keyword>
<comment type="similarity">
    <text evidence="1 4">Belongs to the glycosyl hydrolase 3 family.</text>
</comment>
<dbReference type="InterPro" id="IPR026891">
    <property type="entry name" value="Fn3-like"/>
</dbReference>
<dbReference type="Proteomes" id="UP000274578">
    <property type="component" value="Chromosome 1"/>
</dbReference>
<evidence type="ECO:0000256" key="1">
    <source>
        <dbReference type="ARBA" id="ARBA00005336"/>
    </source>
</evidence>
<accession>A0A3S4TC76</accession>
<dbReference type="AlphaFoldDB" id="A0A3S4TC76"/>
<gene>
    <name evidence="6" type="primary">bglB_4</name>
    <name evidence="6" type="ORF">NCTC13071_02000</name>
</gene>
<reference evidence="6 7" key="1">
    <citation type="submission" date="2018-12" db="EMBL/GenBank/DDBJ databases">
        <authorList>
            <consortium name="Pathogen Informatics"/>
        </authorList>
    </citation>
    <scope>NUCLEOTIDE SEQUENCE [LARGE SCALE GENOMIC DNA]</scope>
    <source>
        <strain evidence="6 7">NCTC13071</strain>
    </source>
</reference>
<dbReference type="KEGG" id="poc:NCTC13071_02000"/>
<dbReference type="GO" id="GO:0005975">
    <property type="term" value="P:carbohydrate metabolic process"/>
    <property type="evidence" value="ECO:0007669"/>
    <property type="project" value="InterPro"/>
</dbReference>
<proteinExistence type="inferred from homology"/>
<dbReference type="SMART" id="SM01217">
    <property type="entry name" value="Fn3_like"/>
    <property type="match status" value="1"/>
</dbReference>
<dbReference type="PANTHER" id="PTHR42715:SF10">
    <property type="entry name" value="BETA-GLUCOSIDASE"/>
    <property type="match status" value="1"/>
</dbReference>
<dbReference type="SUPFAM" id="SSF52279">
    <property type="entry name" value="Beta-D-glucan exohydrolase, C-terminal domain"/>
    <property type="match status" value="1"/>
</dbReference>
<name>A0A3S4TC76_9BACT</name>
<dbReference type="Pfam" id="PF01915">
    <property type="entry name" value="Glyco_hydro_3_C"/>
    <property type="match status" value="1"/>
</dbReference>
<evidence type="ECO:0000256" key="2">
    <source>
        <dbReference type="ARBA" id="ARBA00022801"/>
    </source>
</evidence>
<dbReference type="InterPro" id="IPR013783">
    <property type="entry name" value="Ig-like_fold"/>
</dbReference>
<dbReference type="InterPro" id="IPR001764">
    <property type="entry name" value="Glyco_hydro_3_N"/>
</dbReference>
<dbReference type="SUPFAM" id="SSF51445">
    <property type="entry name" value="(Trans)glycosidases"/>
    <property type="match status" value="1"/>
</dbReference>
<evidence type="ECO:0000256" key="4">
    <source>
        <dbReference type="RuleBase" id="RU361161"/>
    </source>
</evidence>
<dbReference type="InterPro" id="IPR019800">
    <property type="entry name" value="Glyco_hydro_3_AS"/>
</dbReference>
<dbReference type="PROSITE" id="PS00775">
    <property type="entry name" value="GLYCOSYL_HYDROL_F3"/>
    <property type="match status" value="1"/>
</dbReference>
<dbReference type="InterPro" id="IPR002772">
    <property type="entry name" value="Glyco_hydro_3_C"/>
</dbReference>
<dbReference type="EC" id="3.2.1.21" evidence="6"/>
<dbReference type="InterPro" id="IPR017853">
    <property type="entry name" value="GH"/>
</dbReference>
<organism evidence="6 7">
    <name type="scientific">Segatella oris</name>
    <dbReference type="NCBI Taxonomy" id="28135"/>
    <lineage>
        <taxon>Bacteria</taxon>
        <taxon>Pseudomonadati</taxon>
        <taxon>Bacteroidota</taxon>
        <taxon>Bacteroidia</taxon>
        <taxon>Bacteroidales</taxon>
        <taxon>Prevotellaceae</taxon>
        <taxon>Segatella</taxon>
    </lineage>
</organism>
<evidence type="ECO:0000256" key="3">
    <source>
        <dbReference type="ARBA" id="ARBA00023277"/>
    </source>
</evidence>
<dbReference type="PRINTS" id="PR00133">
    <property type="entry name" value="GLHYDRLASE3"/>
</dbReference>
<evidence type="ECO:0000259" key="5">
    <source>
        <dbReference type="SMART" id="SM01217"/>
    </source>
</evidence>
<evidence type="ECO:0000313" key="7">
    <source>
        <dbReference type="Proteomes" id="UP000274578"/>
    </source>
</evidence>
<protein>
    <submittedName>
        <fullName evidence="6">Thermostable beta-glucosidase B</fullName>
        <ecNumber evidence="6">3.2.1.21</ecNumber>
    </submittedName>
</protein>
<dbReference type="Gene3D" id="3.40.50.1700">
    <property type="entry name" value="Glycoside hydrolase family 3 C-terminal domain"/>
    <property type="match status" value="1"/>
</dbReference>
<dbReference type="Pfam" id="PF14310">
    <property type="entry name" value="Fn3-like"/>
    <property type="match status" value="1"/>
</dbReference>
<dbReference type="RefSeq" id="WP_018921195.1">
    <property type="nucleotide sequence ID" value="NZ_CAJPPY010000027.1"/>
</dbReference>
<dbReference type="InterPro" id="IPR036962">
    <property type="entry name" value="Glyco_hydro_3_N_sf"/>
</dbReference>
<dbReference type="InterPro" id="IPR036881">
    <property type="entry name" value="Glyco_hydro_3_C_sf"/>
</dbReference>
<dbReference type="EMBL" id="LR134384">
    <property type="protein sequence ID" value="VEH15984.1"/>
    <property type="molecule type" value="Genomic_DNA"/>
</dbReference>
<dbReference type="GeneID" id="85012781"/>
<dbReference type="InterPro" id="IPR050288">
    <property type="entry name" value="Cellulose_deg_GH3"/>
</dbReference>
<dbReference type="Gene3D" id="2.60.40.10">
    <property type="entry name" value="Immunoglobulins"/>
    <property type="match status" value="1"/>
</dbReference>
<dbReference type="Pfam" id="PF00933">
    <property type="entry name" value="Glyco_hydro_3"/>
    <property type="match status" value="1"/>
</dbReference>
<keyword evidence="4 6" id="KW-0326">Glycosidase</keyword>
<feature type="domain" description="Fibronectin type III-like" evidence="5">
    <location>
        <begin position="650"/>
        <end position="720"/>
    </location>
</feature>
<keyword evidence="3" id="KW-0119">Carbohydrate metabolism</keyword>
<dbReference type="Gene3D" id="3.20.20.300">
    <property type="entry name" value="Glycoside hydrolase, family 3, N-terminal domain"/>
    <property type="match status" value="1"/>
</dbReference>
<sequence>MIKTIALTAMLAGYIGLQAQNQKPVYLNPKAPIEERVKDALSRMTLREKIAVIHAQGKFSSPGVPRLGIRQLNMDDGPHGVRAENDWNRWGEAGWTNDSIVAFPSLTCLTATWNTDLSALYGNAVSEEFAFRDKHIMLGPGTTIARTPLNGRSFEYMGEDPYLAGEMVVPYIRSAQQNGVACCLKHFFLNNQETDRFKVNVNVSKRAVNEIYLPAFKKAVQRGGVWTMMASYNKWLGVHCCQHDSLLNGILKRQWVFDGVVISDWGGVNDTWQAATGGLDIEMGSFTDGKLKESEFTYNDYYLARPFEQLLKAGKIPMSVLDDKVSRVLRTIFRTAMNPNRIIGNQCSEAHYDACRQIAEEGIVLLKNTRNLLPLDTKKYGKILVVGENATRSLTKGGGSSELKTLYDISPLEGLKALYGDKIDYAQGYESGGAHYDKIDTIPVAVQTQLRKEALEKARKADIILYIGGLNKNHLQDCENGDREDYNLSFGQNELIAGLAALKKPVVVITFGGNPYATPWIDNVGALVHCWYLGSESGTALANVLSGKVNPSGKLPITFAVKQNDYPCFAYGAEGFPGVNYEEYYREGIFVGYRHFDTRGIKARFPFGYGQSYTTFKYGRPTLSSRTIAPNGHLTLTVAVTNTGKRAGKEIVQLYIGDDKASVERPRKELKGFRKIALMPGETRTVTFDITTEDLQFFSEKEHRWVAEPGTFKAYVCASSEDVRGTAAFELR</sequence>
<dbReference type="PANTHER" id="PTHR42715">
    <property type="entry name" value="BETA-GLUCOSIDASE"/>
    <property type="match status" value="1"/>
</dbReference>
<dbReference type="FunFam" id="2.60.40.10:FF:000495">
    <property type="entry name" value="Periplasmic beta-glucosidase"/>
    <property type="match status" value="1"/>
</dbReference>